<comment type="caution">
    <text evidence="1">The sequence shown here is derived from an EMBL/GenBank/DDBJ whole genome shotgun (WGS) entry which is preliminary data.</text>
</comment>
<protein>
    <submittedName>
        <fullName evidence="1">Uncharacterized protein</fullName>
    </submittedName>
</protein>
<organism evidence="1 2">
    <name type="scientific">Portunus trituberculatus</name>
    <name type="common">Swimming crab</name>
    <name type="synonym">Neptunus trituberculatus</name>
    <dbReference type="NCBI Taxonomy" id="210409"/>
    <lineage>
        <taxon>Eukaryota</taxon>
        <taxon>Metazoa</taxon>
        <taxon>Ecdysozoa</taxon>
        <taxon>Arthropoda</taxon>
        <taxon>Crustacea</taxon>
        <taxon>Multicrustacea</taxon>
        <taxon>Malacostraca</taxon>
        <taxon>Eumalacostraca</taxon>
        <taxon>Eucarida</taxon>
        <taxon>Decapoda</taxon>
        <taxon>Pleocyemata</taxon>
        <taxon>Brachyura</taxon>
        <taxon>Eubrachyura</taxon>
        <taxon>Portunoidea</taxon>
        <taxon>Portunidae</taxon>
        <taxon>Portuninae</taxon>
        <taxon>Portunus</taxon>
    </lineage>
</organism>
<dbReference type="EMBL" id="VSRR010000107">
    <property type="protein sequence ID" value="MPC10238.1"/>
    <property type="molecule type" value="Genomic_DNA"/>
</dbReference>
<evidence type="ECO:0000313" key="1">
    <source>
        <dbReference type="EMBL" id="MPC10238.1"/>
    </source>
</evidence>
<proteinExistence type="predicted"/>
<dbReference type="AlphaFoldDB" id="A0A5B7CMD5"/>
<evidence type="ECO:0000313" key="2">
    <source>
        <dbReference type="Proteomes" id="UP000324222"/>
    </source>
</evidence>
<name>A0A5B7CMD5_PORTR</name>
<accession>A0A5B7CMD5</accession>
<dbReference type="Proteomes" id="UP000324222">
    <property type="component" value="Unassembled WGS sequence"/>
</dbReference>
<sequence>MGKTYNWARKTIDIDHESKQHSLTFNTKHIRIVIRMSQNTTTPTTTTITTSHYYHTTCTTTTTPATTPATATQ</sequence>
<reference evidence="1 2" key="1">
    <citation type="submission" date="2019-05" db="EMBL/GenBank/DDBJ databases">
        <title>Another draft genome of Portunus trituberculatus and its Hox gene families provides insights of decapod evolution.</title>
        <authorList>
            <person name="Jeong J.-H."/>
            <person name="Song I."/>
            <person name="Kim S."/>
            <person name="Choi T."/>
            <person name="Kim D."/>
            <person name="Ryu S."/>
            <person name="Kim W."/>
        </authorList>
    </citation>
    <scope>NUCLEOTIDE SEQUENCE [LARGE SCALE GENOMIC DNA]</scope>
    <source>
        <tissue evidence="1">Muscle</tissue>
    </source>
</reference>
<keyword evidence="2" id="KW-1185">Reference proteome</keyword>
<gene>
    <name evidence="1" type="ORF">E2C01_002870</name>
</gene>